<dbReference type="RefSeq" id="WP_110368956.1">
    <property type="nucleotide sequence ID" value="NZ_CP029287.2"/>
</dbReference>
<name>A0A2U9ISS6_9CREN</name>
<reference evidence="2" key="3">
    <citation type="submission" date="2020-03" db="EMBL/GenBank/DDBJ databases">
        <title>Sequencing and Assembly of Multiple Reported Metal-Biooxidizing Members of the Extremely Thermoacidophilic Archaeal Family Sulfolobaceae.</title>
        <authorList>
            <person name="Counts J.A."/>
            <person name="Kelly R.M."/>
        </authorList>
    </citation>
    <scope>NUCLEOTIDE SEQUENCE [LARGE SCALE GENOMIC DNA]</scope>
    <source>
        <strain evidence="2">HO1-1</strain>
    </source>
</reference>
<dbReference type="KEGG" id="mhk:DFR87_04075"/>
<gene>
    <name evidence="1" type="ORF">DFR87_04075</name>
</gene>
<reference evidence="1 2" key="1">
    <citation type="submission" date="2018-05" db="EMBL/GenBank/DDBJ databases">
        <title>Complete Genome Sequences of Extremely Thermoacidophilic, Metal-Mobilizing Type-Strain Members of the Archaeal Family Sulfolobaceae: Acidianus brierleyi DSM-1651T, Acidianus sulfidivorans DSM-18786T, Metallosphaera hakonensis DSM-7519T, and Metallosphaera prunae DSM-10039T.</title>
        <authorList>
            <person name="Counts J.A."/>
            <person name="Kelly R.M."/>
        </authorList>
    </citation>
    <scope>NUCLEOTIDE SEQUENCE [LARGE SCALE GENOMIC DNA]</scope>
    <source>
        <strain evidence="1 2">HO1-1</strain>
    </source>
</reference>
<sequence length="197" mass="22188">MDKAELLMEAYLSRNEIEPFELTEDEAKEVGERFSKMLIEREGLGGYKITKSGIWGVLTKKMITKNELELWFKTHKLEVEIIALVQDGKIQKSFVGLEVPATRFNTWDLPKHYMIADDAFAGRLFVGKEIEPPYGHFKLFINGDLMGEGAPNYNPANVVRPDQTGYVSCGAFIGPVKLSKGDVIRVEGKKTFQVKAV</sequence>
<dbReference type="Proteomes" id="UP000247586">
    <property type="component" value="Chromosome"/>
</dbReference>
<dbReference type="InterPro" id="IPR036663">
    <property type="entry name" value="Fumarylacetoacetase_C_sf"/>
</dbReference>
<dbReference type="GO" id="GO:0003824">
    <property type="term" value="F:catalytic activity"/>
    <property type="evidence" value="ECO:0007669"/>
    <property type="project" value="InterPro"/>
</dbReference>
<dbReference type="Gene3D" id="3.90.850.10">
    <property type="entry name" value="Fumarylacetoacetase-like, C-terminal domain"/>
    <property type="match status" value="1"/>
</dbReference>
<dbReference type="SUPFAM" id="SSF56529">
    <property type="entry name" value="FAH"/>
    <property type="match status" value="1"/>
</dbReference>
<evidence type="ECO:0000313" key="2">
    <source>
        <dbReference type="Proteomes" id="UP000247586"/>
    </source>
</evidence>
<dbReference type="STRING" id="1293036.GCA_001315825_01257"/>
<dbReference type="OrthoDB" id="38489at2157"/>
<protein>
    <submittedName>
        <fullName evidence="1">2-keto-4-pentenoate hydratase</fullName>
    </submittedName>
</protein>
<evidence type="ECO:0000313" key="1">
    <source>
        <dbReference type="EMBL" id="AWR99003.1"/>
    </source>
</evidence>
<dbReference type="AlphaFoldDB" id="A0A2U9ISS6"/>
<accession>A0A2U9ISS6</accession>
<proteinExistence type="predicted"/>
<keyword evidence="2" id="KW-1185">Reference proteome</keyword>
<reference evidence="2" key="2">
    <citation type="submission" date="2020-03" db="EMBL/GenBank/DDBJ databases">
        <title>Complete Genome Sequences of Extremely Thermoacidophilic, Metal-Mobilizing Type-Strain Members of the Archaeal Family Sulfolobaceae: Acidianus brierleyi DSM-1651T, Acidianus sulfidivorans DSM-18786T, Metallosphaera hakonensis DSM-7519T, and Metallosphaera prunae DSM-10039T.</title>
        <authorList>
            <person name="Counts J.A."/>
            <person name="Kelly R.M."/>
        </authorList>
    </citation>
    <scope>NUCLEOTIDE SEQUENCE [LARGE SCALE GENOMIC DNA]</scope>
    <source>
        <strain evidence="2">HO1-1</strain>
    </source>
</reference>
<dbReference type="GeneID" id="36834491"/>
<organism evidence="1 2">
    <name type="scientific">Metallosphaera hakonensis JCM 8857 = DSM 7519</name>
    <dbReference type="NCBI Taxonomy" id="1293036"/>
    <lineage>
        <taxon>Archaea</taxon>
        <taxon>Thermoproteota</taxon>
        <taxon>Thermoprotei</taxon>
        <taxon>Sulfolobales</taxon>
        <taxon>Sulfolobaceae</taxon>
        <taxon>Metallosphaera</taxon>
    </lineage>
</organism>
<dbReference type="EMBL" id="CP029287">
    <property type="protein sequence ID" value="AWR99003.1"/>
    <property type="molecule type" value="Genomic_DNA"/>
</dbReference>